<protein>
    <submittedName>
        <fullName evidence="1">Uncharacterized protein</fullName>
    </submittedName>
</protein>
<sequence>MHAFTCVHQSFILRQTVTTDVTALKTLAHLKNIAVRATSNSMDQFILVQGVEEGDRDNIHVTCPSTVTSGPIPCQENASHSITC</sequence>
<proteinExistence type="predicted"/>
<comment type="caution">
    <text evidence="1">The sequence shown here is derived from an EMBL/GenBank/DDBJ whole genome shotgun (WGS) entry which is preliminary data.</text>
</comment>
<evidence type="ECO:0000313" key="2">
    <source>
        <dbReference type="Proteomes" id="UP001044222"/>
    </source>
</evidence>
<accession>A0A9D3M7V0</accession>
<evidence type="ECO:0000313" key="1">
    <source>
        <dbReference type="EMBL" id="KAG5844096.1"/>
    </source>
</evidence>
<name>A0A9D3M7V0_ANGAN</name>
<organism evidence="1 2">
    <name type="scientific">Anguilla anguilla</name>
    <name type="common">European freshwater eel</name>
    <name type="synonym">Muraena anguilla</name>
    <dbReference type="NCBI Taxonomy" id="7936"/>
    <lineage>
        <taxon>Eukaryota</taxon>
        <taxon>Metazoa</taxon>
        <taxon>Chordata</taxon>
        <taxon>Craniata</taxon>
        <taxon>Vertebrata</taxon>
        <taxon>Euteleostomi</taxon>
        <taxon>Actinopterygii</taxon>
        <taxon>Neopterygii</taxon>
        <taxon>Teleostei</taxon>
        <taxon>Anguilliformes</taxon>
        <taxon>Anguillidae</taxon>
        <taxon>Anguilla</taxon>
    </lineage>
</organism>
<reference evidence="1" key="1">
    <citation type="submission" date="2021-01" db="EMBL/GenBank/DDBJ databases">
        <title>A chromosome-scale assembly of European eel, Anguilla anguilla.</title>
        <authorList>
            <person name="Henkel C."/>
            <person name="Jong-Raadsen S.A."/>
            <person name="Dufour S."/>
            <person name="Weltzien F.-A."/>
            <person name="Palstra A.P."/>
            <person name="Pelster B."/>
            <person name="Spaink H.P."/>
            <person name="Van Den Thillart G.E."/>
            <person name="Jansen H."/>
            <person name="Zahm M."/>
            <person name="Klopp C."/>
            <person name="Cedric C."/>
            <person name="Louis A."/>
            <person name="Berthelot C."/>
            <person name="Parey E."/>
            <person name="Roest Crollius H."/>
            <person name="Montfort J."/>
            <person name="Robinson-Rechavi M."/>
            <person name="Bucao C."/>
            <person name="Bouchez O."/>
            <person name="Gislard M."/>
            <person name="Lluch J."/>
            <person name="Milhes M."/>
            <person name="Lampietro C."/>
            <person name="Lopez Roques C."/>
            <person name="Donnadieu C."/>
            <person name="Braasch I."/>
            <person name="Desvignes T."/>
            <person name="Postlethwait J."/>
            <person name="Bobe J."/>
            <person name="Guiguen Y."/>
            <person name="Dirks R."/>
        </authorList>
    </citation>
    <scope>NUCLEOTIDE SEQUENCE</scope>
    <source>
        <strain evidence="1">Tag_6206</strain>
        <tissue evidence="1">Liver</tissue>
    </source>
</reference>
<dbReference type="EMBL" id="JAFIRN010000008">
    <property type="protein sequence ID" value="KAG5844096.1"/>
    <property type="molecule type" value="Genomic_DNA"/>
</dbReference>
<dbReference type="AlphaFoldDB" id="A0A9D3M7V0"/>
<dbReference type="Proteomes" id="UP001044222">
    <property type="component" value="Chromosome 8"/>
</dbReference>
<keyword evidence="2" id="KW-1185">Reference proteome</keyword>
<gene>
    <name evidence="1" type="ORF">ANANG_G00157860</name>
</gene>